<dbReference type="Pfam" id="PF00848">
    <property type="entry name" value="Ring_hydroxyl_A"/>
    <property type="match status" value="2"/>
</dbReference>
<dbReference type="CDD" id="cd00680">
    <property type="entry name" value="RHO_alpha_C"/>
    <property type="match status" value="1"/>
</dbReference>
<comment type="catalytic activity">
    <reaction evidence="6">
        <text>choline + 2 reduced [2Fe-2S]-[ferredoxin] + O2 + 2 H(+) = betaine aldehyde hydrate + 2 oxidized [2Fe-2S]-[ferredoxin] + H2O</text>
        <dbReference type="Rhea" id="RHEA:17769"/>
        <dbReference type="Rhea" id="RHEA-COMP:10000"/>
        <dbReference type="Rhea" id="RHEA-COMP:10001"/>
        <dbReference type="ChEBI" id="CHEBI:15354"/>
        <dbReference type="ChEBI" id="CHEBI:15377"/>
        <dbReference type="ChEBI" id="CHEBI:15378"/>
        <dbReference type="ChEBI" id="CHEBI:15379"/>
        <dbReference type="ChEBI" id="CHEBI:15870"/>
        <dbReference type="ChEBI" id="CHEBI:33737"/>
        <dbReference type="ChEBI" id="CHEBI:33738"/>
        <dbReference type="EC" id="1.14.15.7"/>
    </reaction>
</comment>
<evidence type="ECO:0000256" key="2">
    <source>
        <dbReference type="ARBA" id="ARBA00004866"/>
    </source>
</evidence>
<feature type="domain" description="Aromatic-ring-hydroxylating dioxygenase alpha subunit C-terminal" evidence="7">
    <location>
        <begin position="126"/>
        <end position="164"/>
    </location>
</feature>
<dbReference type="GO" id="GO:0019285">
    <property type="term" value="P:glycine betaine biosynthetic process from choline"/>
    <property type="evidence" value="ECO:0007669"/>
    <property type="project" value="UniProtKB-UniPathway"/>
</dbReference>
<name>A0A0D1YI45_9EURO</name>
<dbReference type="Proteomes" id="UP000053328">
    <property type="component" value="Unassembled WGS sequence"/>
</dbReference>
<dbReference type="GeneID" id="27334473"/>
<evidence type="ECO:0000313" key="9">
    <source>
        <dbReference type="Proteomes" id="UP000053328"/>
    </source>
</evidence>
<dbReference type="SUPFAM" id="SSF50022">
    <property type="entry name" value="ISP domain"/>
    <property type="match status" value="1"/>
</dbReference>
<dbReference type="AlphaFoldDB" id="A0A0D1YI45"/>
<evidence type="ECO:0000259" key="7">
    <source>
        <dbReference type="Pfam" id="PF00848"/>
    </source>
</evidence>
<dbReference type="InterPro" id="IPR036922">
    <property type="entry name" value="Rieske_2Fe-2S_sf"/>
</dbReference>
<reference evidence="8 9" key="1">
    <citation type="submission" date="2015-01" db="EMBL/GenBank/DDBJ databases">
        <title>The Genome Sequence of Exophiala spinifera CBS89968.</title>
        <authorList>
            <consortium name="The Broad Institute Genomics Platform"/>
            <person name="Cuomo C."/>
            <person name="de Hoog S."/>
            <person name="Gorbushina A."/>
            <person name="Stielow B."/>
            <person name="Teixiera M."/>
            <person name="Abouelleil A."/>
            <person name="Chapman S.B."/>
            <person name="Priest M."/>
            <person name="Young S.K."/>
            <person name="Wortman J."/>
            <person name="Nusbaum C."/>
            <person name="Birren B."/>
        </authorList>
    </citation>
    <scope>NUCLEOTIDE SEQUENCE [LARGE SCALE GENOMIC DNA]</scope>
    <source>
        <strain evidence="8 9">CBS 89968</strain>
    </source>
</reference>
<dbReference type="GO" id="GO:0051537">
    <property type="term" value="F:2 iron, 2 sulfur cluster binding"/>
    <property type="evidence" value="ECO:0007669"/>
    <property type="project" value="InterPro"/>
</dbReference>
<sequence length="299" mass="35060">MSLPTTLPASWYSSPELMRLERRAVFLRAWFFLGTIQKFEAGSEWRYEIAQVPFVVRTQRPAESGEKIVKTFHETTGEELLSHQTRTGLVFSTISADAPSFDEYFPGLEQLLDRHDFTQRPHRRVLSYPGKYNWKTMMDGFQECLHCQFAHPGLSRLYPPTFYRVVNHPNWSQHFSNPDRDDDGLFLYFFPTTTLNMYNGGMSTFRVCPSSADPGVSRMEYDYYHELTGEKFEDYYRFVREVADEDHQLCEFTQSNLDKGIYSEGYLNPEKEVGVIHYQRQVFDMVAAQHLREKDQLVA</sequence>
<dbReference type="VEuPathDB" id="FungiDB:PV08_07390"/>
<comment type="function">
    <text evidence="1">Catalyzes the first step of the osmoprotectant glycine betaine synthesis.</text>
</comment>
<dbReference type="Gene3D" id="3.90.380.10">
    <property type="entry name" value="Naphthalene 1,2-dioxygenase Alpha Subunit, Chain A, domain 1"/>
    <property type="match status" value="2"/>
</dbReference>
<dbReference type="InterPro" id="IPR015879">
    <property type="entry name" value="Ring_hydroxy_dOase_asu_C_dom"/>
</dbReference>
<protein>
    <recommendedName>
        <fullName evidence="5">Choline monooxygenase, chloroplastic</fullName>
        <ecNumber evidence="4">1.14.15.7</ecNumber>
    </recommendedName>
</protein>
<gene>
    <name evidence="8" type="ORF">PV08_07390</name>
</gene>
<proteinExistence type="inferred from homology"/>
<dbReference type="UniPathway" id="UPA00529">
    <property type="reaction ID" value="UER00430"/>
</dbReference>
<dbReference type="STRING" id="91928.A0A0D1YI45"/>
<dbReference type="EC" id="1.14.15.7" evidence="4"/>
<feature type="domain" description="Aromatic-ring-hydroxylating dioxygenase alpha subunit C-terminal" evidence="7">
    <location>
        <begin position="180"/>
        <end position="287"/>
    </location>
</feature>
<dbReference type="InterPro" id="IPR001663">
    <property type="entry name" value="Rng_hydr_dOase-A"/>
</dbReference>
<evidence type="ECO:0000313" key="8">
    <source>
        <dbReference type="EMBL" id="KIW14606.1"/>
    </source>
</evidence>
<evidence type="ECO:0000256" key="4">
    <source>
        <dbReference type="ARBA" id="ARBA00012763"/>
    </source>
</evidence>
<dbReference type="GO" id="GO:0005506">
    <property type="term" value="F:iron ion binding"/>
    <property type="evidence" value="ECO:0007669"/>
    <property type="project" value="InterPro"/>
</dbReference>
<evidence type="ECO:0000256" key="3">
    <source>
        <dbReference type="ARBA" id="ARBA00010848"/>
    </source>
</evidence>
<evidence type="ECO:0000256" key="5">
    <source>
        <dbReference type="ARBA" id="ARBA00014931"/>
    </source>
</evidence>
<dbReference type="EMBL" id="KN847496">
    <property type="protein sequence ID" value="KIW14606.1"/>
    <property type="molecule type" value="Genomic_DNA"/>
</dbReference>
<accession>A0A0D1YI45</accession>
<dbReference type="RefSeq" id="XP_016234822.1">
    <property type="nucleotide sequence ID" value="XM_016381720.1"/>
</dbReference>
<comment type="similarity">
    <text evidence="3">Belongs to the choline monooxygenase family.</text>
</comment>
<dbReference type="GO" id="GO:0019133">
    <property type="term" value="F:choline monooxygenase activity"/>
    <property type="evidence" value="ECO:0007669"/>
    <property type="project" value="UniProtKB-EC"/>
</dbReference>
<evidence type="ECO:0000256" key="6">
    <source>
        <dbReference type="ARBA" id="ARBA00049097"/>
    </source>
</evidence>
<comment type="pathway">
    <text evidence="2">Amine and polyamine biosynthesis; betaine biosynthesis via choline pathway; betaine aldehyde from choline (monooxygenase route): step 1/1.</text>
</comment>
<evidence type="ECO:0000256" key="1">
    <source>
        <dbReference type="ARBA" id="ARBA00002149"/>
    </source>
</evidence>
<dbReference type="HOGENOM" id="CLU_026244_0_0_1"/>
<keyword evidence="9" id="KW-1185">Reference proteome</keyword>
<dbReference type="OrthoDB" id="426882at2759"/>
<dbReference type="PANTHER" id="PTHR43756:SF3">
    <property type="entry name" value="CHOLINE MONOOXYGENASE, CHLOROPLASTIC"/>
    <property type="match status" value="1"/>
</dbReference>
<dbReference type="SUPFAM" id="SSF55961">
    <property type="entry name" value="Bet v1-like"/>
    <property type="match status" value="1"/>
</dbReference>
<dbReference type="PANTHER" id="PTHR43756">
    <property type="entry name" value="CHOLINE MONOOXYGENASE, CHLOROPLASTIC"/>
    <property type="match status" value="1"/>
</dbReference>
<organism evidence="8 9">
    <name type="scientific">Exophiala spinifera</name>
    <dbReference type="NCBI Taxonomy" id="91928"/>
    <lineage>
        <taxon>Eukaryota</taxon>
        <taxon>Fungi</taxon>
        <taxon>Dikarya</taxon>
        <taxon>Ascomycota</taxon>
        <taxon>Pezizomycotina</taxon>
        <taxon>Eurotiomycetes</taxon>
        <taxon>Chaetothyriomycetidae</taxon>
        <taxon>Chaetothyriales</taxon>
        <taxon>Herpotrichiellaceae</taxon>
        <taxon>Exophiala</taxon>
    </lineage>
</organism>